<keyword evidence="3" id="KW-1185">Reference proteome</keyword>
<evidence type="ECO:0000256" key="1">
    <source>
        <dbReference type="SAM" id="MobiDB-lite"/>
    </source>
</evidence>
<organism evidence="2 3">
    <name type="scientific">Colletotrichum incanum</name>
    <name type="common">Soybean anthracnose fungus</name>
    <dbReference type="NCBI Taxonomy" id="1573173"/>
    <lineage>
        <taxon>Eukaryota</taxon>
        <taxon>Fungi</taxon>
        <taxon>Dikarya</taxon>
        <taxon>Ascomycota</taxon>
        <taxon>Pezizomycotina</taxon>
        <taxon>Sordariomycetes</taxon>
        <taxon>Hypocreomycetidae</taxon>
        <taxon>Glomerellales</taxon>
        <taxon>Glomerellaceae</taxon>
        <taxon>Colletotrichum</taxon>
        <taxon>Colletotrichum spaethianum species complex</taxon>
    </lineage>
</organism>
<protein>
    <submittedName>
        <fullName evidence="2">Uncharacterized protein</fullName>
    </submittedName>
</protein>
<reference evidence="2 3" key="1">
    <citation type="submission" date="2015-06" db="EMBL/GenBank/DDBJ databases">
        <title>Survival trade-offs in plant roots during colonization by closely related pathogenic and mutualistic fungi.</title>
        <authorList>
            <person name="Hacquard S."/>
            <person name="Kracher B."/>
            <person name="Hiruma K."/>
            <person name="Weinman A."/>
            <person name="Muench P."/>
            <person name="Garrido Oter R."/>
            <person name="Ver Loren van Themaat E."/>
            <person name="Dallerey J.-F."/>
            <person name="Damm U."/>
            <person name="Henrissat B."/>
            <person name="Lespinet O."/>
            <person name="Thon M."/>
            <person name="Kemen E."/>
            <person name="McHardy A.C."/>
            <person name="Schulze-Lefert P."/>
            <person name="O'Connell R.J."/>
        </authorList>
    </citation>
    <scope>NUCLEOTIDE SEQUENCE [LARGE SCALE GENOMIC DNA]</scope>
    <source>
        <strain evidence="2 3">MAFF 238704</strain>
    </source>
</reference>
<proteinExistence type="predicted"/>
<dbReference type="AlphaFoldDB" id="A0A167ABA4"/>
<dbReference type="EMBL" id="LFIW01002019">
    <property type="protein sequence ID" value="KZL79930.1"/>
    <property type="molecule type" value="Genomic_DNA"/>
</dbReference>
<dbReference type="Proteomes" id="UP000076584">
    <property type="component" value="Unassembled WGS sequence"/>
</dbReference>
<gene>
    <name evidence="2" type="ORF">CI238_13600</name>
</gene>
<name>A0A167ABA4_COLIC</name>
<sequence>MSSSDSDASDTSGASVASDTSVRSCIVVAIRPEDLTSACTTDLDEYGANVRASA</sequence>
<feature type="region of interest" description="Disordered" evidence="1">
    <location>
        <begin position="1"/>
        <end position="20"/>
    </location>
</feature>
<evidence type="ECO:0000313" key="2">
    <source>
        <dbReference type="EMBL" id="KZL79930.1"/>
    </source>
</evidence>
<comment type="caution">
    <text evidence="2">The sequence shown here is derived from an EMBL/GenBank/DDBJ whole genome shotgun (WGS) entry which is preliminary data.</text>
</comment>
<accession>A0A167ABA4</accession>
<evidence type="ECO:0000313" key="3">
    <source>
        <dbReference type="Proteomes" id="UP000076584"/>
    </source>
</evidence>